<comment type="caution">
    <text evidence="2">The sequence shown here is derived from an EMBL/GenBank/DDBJ whole genome shotgun (WGS) entry which is preliminary data.</text>
</comment>
<organism evidence="2 3">
    <name type="scientific">Coniochaeta pulveracea</name>
    <dbReference type="NCBI Taxonomy" id="177199"/>
    <lineage>
        <taxon>Eukaryota</taxon>
        <taxon>Fungi</taxon>
        <taxon>Dikarya</taxon>
        <taxon>Ascomycota</taxon>
        <taxon>Pezizomycotina</taxon>
        <taxon>Sordariomycetes</taxon>
        <taxon>Sordariomycetidae</taxon>
        <taxon>Coniochaetales</taxon>
        <taxon>Coniochaetaceae</taxon>
        <taxon>Coniochaeta</taxon>
    </lineage>
</organism>
<feature type="compositionally biased region" description="Basic and acidic residues" evidence="1">
    <location>
        <begin position="7"/>
        <end position="25"/>
    </location>
</feature>
<keyword evidence="3" id="KW-1185">Reference proteome</keyword>
<dbReference type="EMBL" id="QVQW01000058">
    <property type="protein sequence ID" value="RKU42298.1"/>
    <property type="molecule type" value="Genomic_DNA"/>
</dbReference>
<sequence>MASPPDHVSEASTRDSNDKAMHEDAMSISSGRPASPYDPTPLLALHDFLDQKVPIYTHSYSRGMGTLVEEDEEEDSEDEVVISPMNNRQELGRNESTTNQPQEEARDQQKLSRPKLVTTLRYQETNYVPLRQTNQDQPPQPMSRSRSSPADIPQTCPPRRPNWQTIRYQSVPGRTNKDKLAAWIEGWSEDIGQLGDEAYCACADSTACPREHDTPTASKMKKKKSFKNSAAYSEKRDRKNYQVMDEIPNHDKREDSSTGTDVGDFVASGTPEVPDAGDVLKAKKQVGFAKCHNCSRQPSPLIAPGEDFVFSTGPNRIVLRCKVVLKSIFGGRRQLKLSAFEQQTVAQWVADENMDEDDENVNLDQLSRSSKGLKRPGEDIAERRARLRRAQKLLKGDTAPVAAGA</sequence>
<feature type="compositionally biased region" description="Basic and acidic residues" evidence="1">
    <location>
        <begin position="247"/>
        <end position="256"/>
    </location>
</feature>
<feature type="region of interest" description="Disordered" evidence="1">
    <location>
        <begin position="66"/>
        <end position="163"/>
    </location>
</feature>
<feature type="compositionally biased region" description="Polar residues" evidence="1">
    <location>
        <begin position="84"/>
        <end position="102"/>
    </location>
</feature>
<dbReference type="Proteomes" id="UP000275385">
    <property type="component" value="Unassembled WGS sequence"/>
</dbReference>
<reference evidence="2 3" key="1">
    <citation type="submission" date="2018-08" db="EMBL/GenBank/DDBJ databases">
        <title>Draft genome of the lignicolous fungus Coniochaeta pulveracea.</title>
        <authorList>
            <person name="Borstlap C.J."/>
            <person name="De Witt R.N."/>
            <person name="Botha A."/>
            <person name="Volschenk H."/>
        </authorList>
    </citation>
    <scope>NUCLEOTIDE SEQUENCE [LARGE SCALE GENOMIC DNA]</scope>
    <source>
        <strain evidence="2 3">CAB683</strain>
    </source>
</reference>
<evidence type="ECO:0000256" key="1">
    <source>
        <dbReference type="SAM" id="MobiDB-lite"/>
    </source>
</evidence>
<feature type="compositionally biased region" description="Acidic residues" evidence="1">
    <location>
        <begin position="68"/>
        <end position="80"/>
    </location>
</feature>
<name>A0A420Y345_9PEZI</name>
<feature type="region of interest" description="Disordered" evidence="1">
    <location>
        <begin position="210"/>
        <end position="263"/>
    </location>
</feature>
<proteinExistence type="predicted"/>
<accession>A0A420Y345</accession>
<dbReference type="OrthoDB" id="5242039at2759"/>
<dbReference type="AlphaFoldDB" id="A0A420Y345"/>
<protein>
    <submittedName>
        <fullName evidence="2">Uncharacterized protein</fullName>
    </submittedName>
</protein>
<feature type="compositionally biased region" description="Polar residues" evidence="1">
    <location>
        <begin position="120"/>
        <end position="136"/>
    </location>
</feature>
<evidence type="ECO:0000313" key="3">
    <source>
        <dbReference type="Proteomes" id="UP000275385"/>
    </source>
</evidence>
<feature type="region of interest" description="Disordered" evidence="1">
    <location>
        <begin position="1"/>
        <end position="42"/>
    </location>
</feature>
<gene>
    <name evidence="2" type="ORF">DL546_002222</name>
</gene>
<evidence type="ECO:0000313" key="2">
    <source>
        <dbReference type="EMBL" id="RKU42298.1"/>
    </source>
</evidence>